<reference evidence="2" key="1">
    <citation type="submission" date="2009-10" db="EMBL/GenBank/DDBJ databases">
        <title>Complete sequence of chromosome of Methanocaldococcus vulcanius M7.</title>
        <authorList>
            <consortium name="US DOE Joint Genome Institute"/>
            <person name="Lucas S."/>
            <person name="Copeland A."/>
            <person name="Lapidus A."/>
            <person name="Glavina del Rio T."/>
            <person name="Dalin E."/>
            <person name="Tice H."/>
            <person name="Bruce D."/>
            <person name="Goodwin L."/>
            <person name="Pitluck S."/>
            <person name="Lcollab F.I."/>
            <person name="Brettin T."/>
            <person name="Detter J.C."/>
            <person name="Han C."/>
            <person name="Tapia R."/>
            <person name="Kuske C.R."/>
            <person name="Schmutz J."/>
            <person name="Larimer F."/>
            <person name="Land M."/>
            <person name="Hauser L."/>
            <person name="Kyrpides N."/>
            <person name="Ovchinikova G."/>
            <person name="Sieprawska-Lupa M."/>
            <person name="Whitman W.B."/>
            <person name="Woyke T."/>
        </authorList>
    </citation>
    <scope>NUCLEOTIDE SEQUENCE [LARGE SCALE GENOMIC DNA]</scope>
    <source>
        <strain evidence="2">M7</strain>
    </source>
</reference>
<accession>C9RGA1</accession>
<feature type="transmembrane region" description="Helical" evidence="1">
    <location>
        <begin position="113"/>
        <end position="133"/>
    </location>
</feature>
<dbReference type="STRING" id="579137.Metvu_0745"/>
<gene>
    <name evidence="2" type="ordered locus">Metvu_0745</name>
</gene>
<proteinExistence type="predicted"/>
<feature type="transmembrane region" description="Helical" evidence="1">
    <location>
        <begin position="45"/>
        <end position="65"/>
    </location>
</feature>
<organism evidence="2 3">
    <name type="scientific">Methanocaldococcus vulcanius (strain ATCC 700851 / DSM 12094 / M7)</name>
    <name type="common">Methanococcus vulcanius</name>
    <dbReference type="NCBI Taxonomy" id="579137"/>
    <lineage>
        <taxon>Archaea</taxon>
        <taxon>Methanobacteriati</taxon>
        <taxon>Methanobacteriota</taxon>
        <taxon>Methanomada group</taxon>
        <taxon>Methanococci</taxon>
        <taxon>Methanococcales</taxon>
        <taxon>Methanocaldococcaceae</taxon>
        <taxon>Methanocaldococcus</taxon>
    </lineage>
</organism>
<evidence type="ECO:0000256" key="1">
    <source>
        <dbReference type="SAM" id="Phobius"/>
    </source>
</evidence>
<feature type="transmembrane region" description="Helical" evidence="1">
    <location>
        <begin position="77"/>
        <end position="101"/>
    </location>
</feature>
<keyword evidence="1" id="KW-1133">Transmembrane helix</keyword>
<dbReference type="OrthoDB" id="66025at2157"/>
<feature type="transmembrane region" description="Helical" evidence="1">
    <location>
        <begin position="12"/>
        <end position="33"/>
    </location>
</feature>
<dbReference type="KEGG" id="mvu:Metvu_0745"/>
<dbReference type="GeneID" id="8513082"/>
<evidence type="ECO:0000313" key="2">
    <source>
        <dbReference type="EMBL" id="ACX72603.1"/>
    </source>
</evidence>
<dbReference type="RefSeq" id="WP_015732823.1">
    <property type="nucleotide sequence ID" value="NC_013407.1"/>
</dbReference>
<evidence type="ECO:0000313" key="3">
    <source>
        <dbReference type="Proteomes" id="UP000002063"/>
    </source>
</evidence>
<keyword evidence="1" id="KW-0472">Membrane</keyword>
<dbReference type="Proteomes" id="UP000002063">
    <property type="component" value="Chromosome"/>
</dbReference>
<sequence length="144" mass="15427">MDVRRVRNMVASVSLIFGCSFIISGFVEMALGVSKILGINISLPLFVGDVFGGLALLAVGITYIIGMKKAIYGDIRAVSYLFTASIVGLGIGIVAFLVLISHGIGFLLGFEEWNLLKGITIYLILGILAIIPYKISEAIRTESI</sequence>
<protein>
    <submittedName>
        <fullName evidence="2">Uncharacterized protein</fullName>
    </submittedName>
</protein>
<keyword evidence="1" id="KW-0812">Transmembrane</keyword>
<dbReference type="AlphaFoldDB" id="C9RGA1"/>
<dbReference type="HOGENOM" id="CLU_143944_0_0_2"/>
<dbReference type="EMBL" id="CP001787">
    <property type="protein sequence ID" value="ACX72603.1"/>
    <property type="molecule type" value="Genomic_DNA"/>
</dbReference>
<dbReference type="PROSITE" id="PS51257">
    <property type="entry name" value="PROKAR_LIPOPROTEIN"/>
    <property type="match status" value="1"/>
</dbReference>
<keyword evidence="3" id="KW-1185">Reference proteome</keyword>
<dbReference type="eggNOG" id="arCOG04938">
    <property type="taxonomic scope" value="Archaea"/>
</dbReference>
<name>C9RGA1_METVM</name>